<organism evidence="1 2">
    <name type="scientific">Fulvitalea axinellae</name>
    <dbReference type="NCBI Taxonomy" id="1182444"/>
    <lineage>
        <taxon>Bacteria</taxon>
        <taxon>Pseudomonadati</taxon>
        <taxon>Bacteroidota</taxon>
        <taxon>Cytophagia</taxon>
        <taxon>Cytophagales</taxon>
        <taxon>Persicobacteraceae</taxon>
        <taxon>Fulvitalea</taxon>
    </lineage>
</organism>
<dbReference type="EMBL" id="AP025314">
    <property type="protein sequence ID" value="BDD08030.1"/>
    <property type="molecule type" value="Genomic_DNA"/>
</dbReference>
<evidence type="ECO:0000313" key="2">
    <source>
        <dbReference type="Proteomes" id="UP001348817"/>
    </source>
</evidence>
<accession>A0AAU9CFG7</accession>
<dbReference type="AlphaFoldDB" id="A0AAU9CFG7"/>
<sequence>MRNCENGPFPNALFGNRKSTEMKKIGITLLFALVNVMGMAQTKTAQEVFDFTLQQLKKIKGAETFEDRRLGETEVYNIAGGRIYFNAENYMHYIDLIWALRKFVNGRDRELLNKTARNYSVSMFGVAGKKRSVYNYKLDEGAFIFFRYDLPTYDGAKKKYPARLLWKAMKKKYLSKNYIIKPKANGSNKKAPEYYVDGKKVNQEEAVKINPLNIAHIEIVRDGGVGKIKLTRTKAWRDSSYHLGFLHINMGLGNGM</sequence>
<evidence type="ECO:0000313" key="1">
    <source>
        <dbReference type="EMBL" id="BDD08030.1"/>
    </source>
</evidence>
<protein>
    <submittedName>
        <fullName evidence="1">Uncharacterized protein</fullName>
    </submittedName>
</protein>
<gene>
    <name evidence="1" type="ORF">FUAX_04620</name>
</gene>
<reference evidence="1 2" key="1">
    <citation type="submission" date="2021-12" db="EMBL/GenBank/DDBJ databases">
        <title>Genome sequencing of bacteria with rrn-lacking chromosome and rrn-plasmid.</title>
        <authorList>
            <person name="Anda M."/>
            <person name="Iwasaki W."/>
        </authorList>
    </citation>
    <scope>NUCLEOTIDE SEQUENCE [LARGE SCALE GENOMIC DNA]</scope>
    <source>
        <strain evidence="1 2">DSM 100852</strain>
    </source>
</reference>
<proteinExistence type="predicted"/>
<name>A0AAU9CFG7_9BACT</name>
<keyword evidence="2" id="KW-1185">Reference proteome</keyword>
<dbReference type="Proteomes" id="UP001348817">
    <property type="component" value="Chromosome"/>
</dbReference>
<dbReference type="KEGG" id="fax:FUAX_04620"/>